<dbReference type="InterPro" id="IPR000742">
    <property type="entry name" value="EGF"/>
</dbReference>
<evidence type="ECO:0000256" key="13">
    <source>
        <dbReference type="ARBA" id="ARBA00023246"/>
    </source>
</evidence>
<evidence type="ECO:0000256" key="18">
    <source>
        <dbReference type="SAM" id="MobiDB-lite"/>
    </source>
</evidence>
<dbReference type="PANTHER" id="PTHR10740">
    <property type="entry name" value="TRANSFORMING GROWTH FACTOR ALPHA"/>
    <property type="match status" value="1"/>
</dbReference>
<evidence type="ECO:0000256" key="6">
    <source>
        <dbReference type="ARBA" id="ARBA00022692"/>
    </source>
</evidence>
<dbReference type="CTD" id="685"/>
<dbReference type="GO" id="GO:0045840">
    <property type="term" value="P:positive regulation of mitotic nuclear division"/>
    <property type="evidence" value="ECO:0007669"/>
    <property type="project" value="TreeGrafter"/>
</dbReference>
<protein>
    <recommendedName>
        <fullName evidence="16">Probetacellulin</fullName>
    </recommendedName>
</protein>
<evidence type="ECO:0000256" key="2">
    <source>
        <dbReference type="ARBA" id="ARBA00004251"/>
    </source>
</evidence>
<evidence type="ECO:0000256" key="9">
    <source>
        <dbReference type="ARBA" id="ARBA00023030"/>
    </source>
</evidence>
<dbReference type="AlphaFoldDB" id="A0A6P6HRA0"/>
<keyword evidence="9" id="KW-0339">Growth factor</keyword>
<evidence type="ECO:0000256" key="11">
    <source>
        <dbReference type="ARBA" id="ARBA00023157"/>
    </source>
</evidence>
<dbReference type="GO" id="GO:0005615">
    <property type="term" value="C:extracellular space"/>
    <property type="evidence" value="ECO:0007669"/>
    <property type="project" value="TreeGrafter"/>
</dbReference>
<evidence type="ECO:0000259" key="20">
    <source>
        <dbReference type="PROSITE" id="PS50026"/>
    </source>
</evidence>
<dbReference type="RefSeq" id="XP_025777936.1">
    <property type="nucleotide sequence ID" value="XM_025922151.1"/>
</dbReference>
<evidence type="ECO:0000256" key="10">
    <source>
        <dbReference type="ARBA" id="ARBA00023136"/>
    </source>
</evidence>
<dbReference type="PROSITE" id="PS50026">
    <property type="entry name" value="EGF_3"/>
    <property type="match status" value="1"/>
</dbReference>
<dbReference type="GO" id="GO:0005886">
    <property type="term" value="C:plasma membrane"/>
    <property type="evidence" value="ECO:0007669"/>
    <property type="project" value="UniProtKB-SubCell"/>
</dbReference>
<dbReference type="GeneID" id="112858738"/>
<evidence type="ECO:0000256" key="12">
    <source>
        <dbReference type="ARBA" id="ARBA00023180"/>
    </source>
</evidence>
<dbReference type="PROSITE" id="PS01186">
    <property type="entry name" value="EGF_2"/>
    <property type="match status" value="1"/>
</dbReference>
<dbReference type="PANTHER" id="PTHR10740:SF3">
    <property type="entry name" value="PROBETACELLULIN"/>
    <property type="match status" value="1"/>
</dbReference>
<evidence type="ECO:0000256" key="14">
    <source>
        <dbReference type="ARBA" id="ARBA00059223"/>
    </source>
</evidence>
<dbReference type="PROSITE" id="PS00022">
    <property type="entry name" value="EGF_1"/>
    <property type="match status" value="1"/>
</dbReference>
<keyword evidence="7" id="KW-0732">Signal</keyword>
<gene>
    <name evidence="22" type="primary">BTC</name>
</gene>
<evidence type="ECO:0000256" key="4">
    <source>
        <dbReference type="ARBA" id="ARBA00022525"/>
    </source>
</evidence>
<dbReference type="GO" id="GO:0030297">
    <property type="term" value="F:transmembrane receptor protein tyrosine kinase activator activity"/>
    <property type="evidence" value="ECO:0007669"/>
    <property type="project" value="UniProtKB-ARBA"/>
</dbReference>
<dbReference type="Proteomes" id="UP000515131">
    <property type="component" value="Unplaced"/>
</dbReference>
<evidence type="ECO:0000256" key="19">
    <source>
        <dbReference type="SAM" id="Phobius"/>
    </source>
</evidence>
<organism evidence="21 22">
    <name type="scientific">Puma concolor</name>
    <name type="common">Mountain lion</name>
    <name type="synonym">Felis concolor</name>
    <dbReference type="NCBI Taxonomy" id="9696"/>
    <lineage>
        <taxon>Eukaryota</taxon>
        <taxon>Metazoa</taxon>
        <taxon>Chordata</taxon>
        <taxon>Craniata</taxon>
        <taxon>Vertebrata</taxon>
        <taxon>Euteleostomi</taxon>
        <taxon>Mammalia</taxon>
        <taxon>Eutheria</taxon>
        <taxon>Laurasiatheria</taxon>
        <taxon>Carnivora</taxon>
        <taxon>Feliformia</taxon>
        <taxon>Felidae</taxon>
        <taxon>Felinae</taxon>
        <taxon>Puma</taxon>
    </lineage>
</organism>
<dbReference type="Gene3D" id="2.10.25.10">
    <property type="entry name" value="Laminin"/>
    <property type="match status" value="1"/>
</dbReference>
<keyword evidence="4" id="KW-0964">Secreted</keyword>
<dbReference type="FunFam" id="2.10.25.10:FF:000342">
    <property type="entry name" value="Betacellulin preproprotein"/>
    <property type="match status" value="1"/>
</dbReference>
<evidence type="ECO:0000256" key="3">
    <source>
        <dbReference type="ARBA" id="ARBA00022475"/>
    </source>
</evidence>
<comment type="caution">
    <text evidence="17">Lacks conserved residue(s) required for the propagation of feature annotation.</text>
</comment>
<sequence length="349" mass="38502">MRSLKKSSGGRELGSENGADALDGITQMKQVFSSSTLSGLSNRIILEDPTTAGLLCHAHRRCPCCCFGLPVSVLKSKALRIESTYVCPRVSADTSRPSTPVFLKSSENAAPLVPGHRHECHEEDSQADSQRHGHQACTLNQLSAPPAWLSARPNTLLMTQADTCLTFGDGISTLGLYSCHRVEYLPCARRYQGLVILHCVVADGNATRSPERDGLLCGDPGENCAATTMQSKRKGHFSRCPKQYKHYCIKGRCRFVVAEQTPSCVCDEGYTGARCERVDLFYLRGDRGQILVICLIVVMVIFIILVVGVCTCCHPLRRRRKRRKKEEEMETLGKDITPINEDIQETSIA</sequence>
<dbReference type="PRINTS" id="PR00009">
    <property type="entry name" value="EGFTGF"/>
</dbReference>
<evidence type="ECO:0000256" key="1">
    <source>
        <dbReference type="ARBA" id="ARBA00004239"/>
    </source>
</evidence>
<evidence type="ECO:0000256" key="5">
    <source>
        <dbReference type="ARBA" id="ARBA00022536"/>
    </source>
</evidence>
<dbReference type="GO" id="GO:0008083">
    <property type="term" value="F:growth factor activity"/>
    <property type="evidence" value="ECO:0007669"/>
    <property type="project" value="UniProtKB-KW"/>
</dbReference>
<comment type="subunit">
    <text evidence="15">Monomer. Interacts with EGFR and ERBB4.</text>
</comment>
<evidence type="ECO:0000256" key="17">
    <source>
        <dbReference type="PROSITE-ProRule" id="PRU00076"/>
    </source>
</evidence>
<proteinExistence type="predicted"/>
<keyword evidence="21" id="KW-1185">Reference proteome</keyword>
<keyword evidence="3" id="KW-1003">Cell membrane</keyword>
<feature type="region of interest" description="Disordered" evidence="18">
    <location>
        <begin position="1"/>
        <end position="20"/>
    </location>
</feature>
<evidence type="ECO:0000313" key="21">
    <source>
        <dbReference type="Proteomes" id="UP000515131"/>
    </source>
</evidence>
<dbReference type="GO" id="GO:0007173">
    <property type="term" value="P:epidermal growth factor receptor signaling pathway"/>
    <property type="evidence" value="ECO:0007669"/>
    <property type="project" value="TreeGrafter"/>
</dbReference>
<dbReference type="KEGG" id="pcoo:112858738"/>
<dbReference type="SUPFAM" id="SSF57196">
    <property type="entry name" value="EGF/Laminin"/>
    <property type="match status" value="1"/>
</dbReference>
<evidence type="ECO:0000256" key="16">
    <source>
        <dbReference type="ARBA" id="ARBA00067155"/>
    </source>
</evidence>
<dbReference type="GO" id="GO:0008284">
    <property type="term" value="P:positive regulation of cell population proliferation"/>
    <property type="evidence" value="ECO:0007669"/>
    <property type="project" value="TreeGrafter"/>
</dbReference>
<evidence type="ECO:0000256" key="7">
    <source>
        <dbReference type="ARBA" id="ARBA00022729"/>
    </source>
</evidence>
<keyword evidence="13" id="KW-0497">Mitogen</keyword>
<feature type="disulfide bond" evidence="17">
    <location>
        <begin position="266"/>
        <end position="275"/>
    </location>
</feature>
<keyword evidence="11 17" id="KW-1015">Disulfide bond</keyword>
<comment type="subcellular location">
    <subcellularLocation>
        <location evidence="2">Cell membrane</location>
        <topology evidence="2">Single-pass type I membrane protein</topology>
    </subcellularLocation>
    <subcellularLocation>
        <location evidence="1">Secreted</location>
        <location evidence="1">Extracellular space</location>
    </subcellularLocation>
</comment>
<dbReference type="GO" id="GO:0005154">
    <property type="term" value="F:epidermal growth factor receptor binding"/>
    <property type="evidence" value="ECO:0007669"/>
    <property type="project" value="TreeGrafter"/>
</dbReference>
<accession>A0A6P6HRA0</accession>
<evidence type="ECO:0000313" key="22">
    <source>
        <dbReference type="RefSeq" id="XP_025777936.1"/>
    </source>
</evidence>
<evidence type="ECO:0000256" key="8">
    <source>
        <dbReference type="ARBA" id="ARBA00022989"/>
    </source>
</evidence>
<keyword evidence="6 19" id="KW-0812">Transmembrane</keyword>
<keyword evidence="10 19" id="KW-0472">Membrane</keyword>
<evidence type="ECO:0000256" key="15">
    <source>
        <dbReference type="ARBA" id="ARBA00061748"/>
    </source>
</evidence>
<keyword evidence="12" id="KW-0325">Glycoprotein</keyword>
<dbReference type="GO" id="GO:0051781">
    <property type="term" value="P:positive regulation of cell division"/>
    <property type="evidence" value="ECO:0007669"/>
    <property type="project" value="UniProtKB-KW"/>
</dbReference>
<comment type="function">
    <text evidence="14">Growth factor that binds to EGFR, ERBB4 and other EGF receptor family members. Potent mitogen for retinal pigment epithelial cells and vascular smooth muscle cells.</text>
</comment>
<feature type="transmembrane region" description="Helical" evidence="19">
    <location>
        <begin position="290"/>
        <end position="316"/>
    </location>
</feature>
<keyword evidence="5 17" id="KW-0245">EGF-like domain</keyword>
<feature type="domain" description="EGF-like" evidence="20">
    <location>
        <begin position="236"/>
        <end position="276"/>
    </location>
</feature>
<reference evidence="22" key="1">
    <citation type="submission" date="2025-08" db="UniProtKB">
        <authorList>
            <consortium name="RefSeq"/>
        </authorList>
    </citation>
    <scope>IDENTIFICATION</scope>
    <source>
        <tissue evidence="22">Blood</tissue>
    </source>
</reference>
<name>A0A6P6HRA0_PUMCO</name>
<keyword evidence="8 19" id="KW-1133">Transmembrane helix</keyword>